<gene>
    <name evidence="6" type="ORF">G7Z17_g5063</name>
</gene>
<dbReference type="AlphaFoldDB" id="A0A9P5LC35"/>
<dbReference type="SUPFAM" id="SSF144083">
    <property type="entry name" value="Magnesium transport protein CorA, transmembrane region"/>
    <property type="match status" value="1"/>
</dbReference>
<dbReference type="InterPro" id="IPR045863">
    <property type="entry name" value="CorA_TM1_TM2"/>
</dbReference>
<feature type="transmembrane region" description="Helical" evidence="5">
    <location>
        <begin position="277"/>
        <end position="301"/>
    </location>
</feature>
<evidence type="ECO:0000256" key="1">
    <source>
        <dbReference type="ARBA" id="ARBA00004141"/>
    </source>
</evidence>
<reference evidence="6" key="1">
    <citation type="submission" date="2020-03" db="EMBL/GenBank/DDBJ databases">
        <title>Draft Genome Sequence of Cylindrodendrum hubeiense.</title>
        <authorList>
            <person name="Buettner E."/>
            <person name="Kellner H."/>
        </authorList>
    </citation>
    <scope>NUCLEOTIDE SEQUENCE</scope>
    <source>
        <strain evidence="6">IHI 201604</strain>
    </source>
</reference>
<dbReference type="Gene3D" id="1.20.58.340">
    <property type="entry name" value="Magnesium transport protein CorA, transmembrane region"/>
    <property type="match status" value="1"/>
</dbReference>
<keyword evidence="2 5" id="KW-0812">Transmembrane</keyword>
<comment type="caution">
    <text evidence="6">The sequence shown here is derived from an EMBL/GenBank/DDBJ whole genome shotgun (WGS) entry which is preliminary data.</text>
</comment>
<dbReference type="OrthoDB" id="2830640at2759"/>
<sequence>MVQTFHLPLRAIEVSSFVGPFFWSSEDYDDADPHLHIIHGKSHYRNNGNKTRGWQMLLSYSFKTNITSGYVKGTPTSDLGNALALLKGCVTQIAHPMLFPLIFYSYDVSPRNEARQHDARNRTRRLENAMEMTSSLEKTGLGFHHGGLDVDSLSRDLVECHGSVLWKPPQAYQDIAIELENAMESFWNSWTSMQQAELTSTEITERKIVEKLHKSMMSRIHFYKVKLRGLENYAQITLERLTVQREARDARFNVEMAGEQRRISHASKRDGTAMKTLSFVGALFLPGTFLATVFGTSFFNFESDADPVSAHLWIYFVVTIPVTILVIIFWIWYETKHRREDVDLEKEIQNMSKNAMYV</sequence>
<evidence type="ECO:0000256" key="4">
    <source>
        <dbReference type="ARBA" id="ARBA00023136"/>
    </source>
</evidence>
<protein>
    <submittedName>
        <fullName evidence="6">Uncharacterized protein</fullName>
    </submittedName>
</protein>
<comment type="subcellular location">
    <subcellularLocation>
        <location evidence="1">Membrane</location>
        <topology evidence="1">Multi-pass membrane protein</topology>
    </subcellularLocation>
</comment>
<keyword evidence="7" id="KW-1185">Reference proteome</keyword>
<evidence type="ECO:0000256" key="3">
    <source>
        <dbReference type="ARBA" id="ARBA00022989"/>
    </source>
</evidence>
<accession>A0A9P5LC35</accession>
<dbReference type="Proteomes" id="UP000722485">
    <property type="component" value="Unassembled WGS sequence"/>
</dbReference>
<name>A0A9P5LC35_9HYPO</name>
<keyword evidence="4 5" id="KW-0472">Membrane</keyword>
<evidence type="ECO:0000256" key="5">
    <source>
        <dbReference type="SAM" id="Phobius"/>
    </source>
</evidence>
<proteinExistence type="predicted"/>
<keyword evidence="3 5" id="KW-1133">Transmembrane helix</keyword>
<organism evidence="6 7">
    <name type="scientific">Cylindrodendrum hubeiense</name>
    <dbReference type="NCBI Taxonomy" id="595255"/>
    <lineage>
        <taxon>Eukaryota</taxon>
        <taxon>Fungi</taxon>
        <taxon>Dikarya</taxon>
        <taxon>Ascomycota</taxon>
        <taxon>Pezizomycotina</taxon>
        <taxon>Sordariomycetes</taxon>
        <taxon>Hypocreomycetidae</taxon>
        <taxon>Hypocreales</taxon>
        <taxon>Nectriaceae</taxon>
        <taxon>Cylindrodendrum</taxon>
    </lineage>
</organism>
<dbReference type="EMBL" id="JAANBB010000079">
    <property type="protein sequence ID" value="KAF7551381.1"/>
    <property type="molecule type" value="Genomic_DNA"/>
</dbReference>
<evidence type="ECO:0000313" key="6">
    <source>
        <dbReference type="EMBL" id="KAF7551381.1"/>
    </source>
</evidence>
<dbReference type="GO" id="GO:0016020">
    <property type="term" value="C:membrane"/>
    <property type="evidence" value="ECO:0007669"/>
    <property type="project" value="UniProtKB-SubCell"/>
</dbReference>
<feature type="transmembrane region" description="Helical" evidence="5">
    <location>
        <begin position="313"/>
        <end position="333"/>
    </location>
</feature>
<evidence type="ECO:0000313" key="7">
    <source>
        <dbReference type="Proteomes" id="UP000722485"/>
    </source>
</evidence>
<evidence type="ECO:0000256" key="2">
    <source>
        <dbReference type="ARBA" id="ARBA00022692"/>
    </source>
</evidence>